<comment type="caution">
    <text evidence="1">The sequence shown here is derived from an EMBL/GenBank/DDBJ whole genome shotgun (WGS) entry which is preliminary data.</text>
</comment>
<accession>A0A645JLU2</accession>
<reference evidence="1" key="1">
    <citation type="submission" date="2019-08" db="EMBL/GenBank/DDBJ databases">
        <authorList>
            <person name="Kucharzyk K."/>
            <person name="Murdoch R.W."/>
            <person name="Higgins S."/>
            <person name="Loffler F."/>
        </authorList>
    </citation>
    <scope>NUCLEOTIDE SEQUENCE</scope>
</reference>
<evidence type="ECO:0000313" key="1">
    <source>
        <dbReference type="EMBL" id="MPN64070.1"/>
    </source>
</evidence>
<gene>
    <name evidence="1" type="ORF">SDC9_211841</name>
</gene>
<protein>
    <submittedName>
        <fullName evidence="1">Uncharacterized protein</fullName>
    </submittedName>
</protein>
<name>A0A645JLU2_9ZZZZ</name>
<sequence>MIDDVGGDRQFAHRVRQIVQRLFQQVAAVIGQAEIVLCGVVRDGDGRHRTFRVKTLLPQ</sequence>
<dbReference type="EMBL" id="VSSQ01144450">
    <property type="protein sequence ID" value="MPN64070.1"/>
    <property type="molecule type" value="Genomic_DNA"/>
</dbReference>
<dbReference type="AlphaFoldDB" id="A0A645JLU2"/>
<organism evidence="1">
    <name type="scientific">bioreactor metagenome</name>
    <dbReference type="NCBI Taxonomy" id="1076179"/>
    <lineage>
        <taxon>unclassified sequences</taxon>
        <taxon>metagenomes</taxon>
        <taxon>ecological metagenomes</taxon>
    </lineage>
</organism>
<proteinExistence type="predicted"/>